<accession>A0A941ILX6</accession>
<dbReference type="PROSITE" id="PS51257">
    <property type="entry name" value="PROKAR_LIPOPROTEIN"/>
    <property type="match status" value="1"/>
</dbReference>
<sequence>MIAGYRVVRLTAAQQAGAACLACGRVFGAFDTPRRVRHRPGARRCAPVCVLDTVAATARLFRALVPSAHLRILPASPRPHVAAARVLVLVDDRLVVTPAIPAASAAAVAAQARRLGLRALIEPAYPFRQSSP</sequence>
<organism evidence="1 2">
    <name type="scientific">Actinospica acidithermotolerans</name>
    <dbReference type="NCBI Taxonomy" id="2828514"/>
    <lineage>
        <taxon>Bacteria</taxon>
        <taxon>Bacillati</taxon>
        <taxon>Actinomycetota</taxon>
        <taxon>Actinomycetes</taxon>
        <taxon>Catenulisporales</taxon>
        <taxon>Actinospicaceae</taxon>
        <taxon>Actinospica</taxon>
    </lineage>
</organism>
<keyword evidence="2" id="KW-1185">Reference proteome</keyword>
<dbReference type="EMBL" id="JAGSOH010000133">
    <property type="protein sequence ID" value="MBR7830457.1"/>
    <property type="molecule type" value="Genomic_DNA"/>
</dbReference>
<name>A0A941ILX6_9ACTN</name>
<protein>
    <submittedName>
        <fullName evidence="1">Uncharacterized protein</fullName>
    </submittedName>
</protein>
<comment type="caution">
    <text evidence="1">The sequence shown here is derived from an EMBL/GenBank/DDBJ whole genome shotgun (WGS) entry which is preliminary data.</text>
</comment>
<dbReference type="RefSeq" id="WP_212521583.1">
    <property type="nucleotide sequence ID" value="NZ_JAGSOH010000133.1"/>
</dbReference>
<reference evidence="1" key="1">
    <citation type="submission" date="2021-04" db="EMBL/GenBank/DDBJ databases">
        <title>Genome based classification of Actinospica acidithermotolerans sp. nov., an actinobacterium isolated from an Indonesian hot spring.</title>
        <authorList>
            <person name="Kusuma A.B."/>
            <person name="Putra K.E."/>
            <person name="Nafisah S."/>
            <person name="Loh J."/>
            <person name="Nouioui I."/>
            <person name="Goodfellow M."/>
        </authorList>
    </citation>
    <scope>NUCLEOTIDE SEQUENCE</scope>
    <source>
        <strain evidence="1">MGRD01-02</strain>
    </source>
</reference>
<dbReference type="Proteomes" id="UP000676325">
    <property type="component" value="Unassembled WGS sequence"/>
</dbReference>
<proteinExistence type="predicted"/>
<gene>
    <name evidence="1" type="ORF">KDK95_29420</name>
</gene>
<evidence type="ECO:0000313" key="2">
    <source>
        <dbReference type="Proteomes" id="UP000676325"/>
    </source>
</evidence>
<dbReference type="AlphaFoldDB" id="A0A941ILX6"/>
<evidence type="ECO:0000313" key="1">
    <source>
        <dbReference type="EMBL" id="MBR7830457.1"/>
    </source>
</evidence>